<dbReference type="EMBL" id="JAHSTU010000001">
    <property type="protein sequence ID" value="MBV4518883.1"/>
    <property type="molecule type" value="Genomic_DNA"/>
</dbReference>
<keyword evidence="6" id="KW-1185">Reference proteome</keyword>
<dbReference type="SMART" id="SM00421">
    <property type="entry name" value="HTH_LUXR"/>
    <property type="match status" value="1"/>
</dbReference>
<accession>A0ABS6QIU1</accession>
<name>A0ABS6QIU1_9PSED</name>
<evidence type="ECO:0000256" key="1">
    <source>
        <dbReference type="ARBA" id="ARBA00023015"/>
    </source>
</evidence>
<sequence length="286" mass="31914">MSYTPHLLKARLALARGERETWLRLVLELERFGQRSGSDRLQRTAWLERVRVATLHKHLDVAQLALQSAHSVGGPAHSDSLLAIDELDNLLIARQRLNIAQGNFSAAINDLLAAIGNAQAVRRPHLEIKWLVLLAMAQDGKKRTRLAMLALDQAVRLAEQEDALQVFVEEGAPLAVLLRRWISLRSGQTDQAINPEFVARLLQQPGMVTGTLKTTENDDNRCAPLTARETQVLRLLAAGLRNRAIAQKMFLSECTVKSHLHKINVKLGARSRIQALAIARERGWLD</sequence>
<evidence type="ECO:0000313" key="5">
    <source>
        <dbReference type="EMBL" id="MBV4518883.1"/>
    </source>
</evidence>
<dbReference type="Pfam" id="PF00196">
    <property type="entry name" value="GerE"/>
    <property type="match status" value="1"/>
</dbReference>
<reference evidence="5" key="1">
    <citation type="submission" date="2021-06" db="EMBL/GenBank/DDBJ databases">
        <title>Updating the genus Pseudomonas: Description of 43 new species and partition of the Pseudomonas putida group.</title>
        <authorList>
            <person name="Girard L."/>
            <person name="Lood C."/>
            <person name="Vandamme P."/>
            <person name="Rokni-Zadeh H."/>
            <person name="Van Noort V."/>
            <person name="Hofte M."/>
            <person name="Lavigne R."/>
            <person name="De Mot R."/>
        </authorList>
    </citation>
    <scope>NUCLEOTIDE SEQUENCE</scope>
    <source>
        <strain evidence="5">SWRI74</strain>
    </source>
</reference>
<feature type="domain" description="HTH luxR-type" evidence="4">
    <location>
        <begin position="218"/>
        <end position="283"/>
    </location>
</feature>
<dbReference type="Pfam" id="PF17874">
    <property type="entry name" value="TPR_MalT"/>
    <property type="match status" value="1"/>
</dbReference>
<keyword evidence="1" id="KW-0805">Transcription regulation</keyword>
<evidence type="ECO:0000256" key="2">
    <source>
        <dbReference type="ARBA" id="ARBA00023125"/>
    </source>
</evidence>
<dbReference type="InterPro" id="IPR041617">
    <property type="entry name" value="TPR_MalT"/>
</dbReference>
<organism evidence="5 6">
    <name type="scientific">Pseudomonas azerbaijanoccidentalis</name>
    <dbReference type="NCBI Taxonomy" id="2842347"/>
    <lineage>
        <taxon>Bacteria</taxon>
        <taxon>Pseudomonadati</taxon>
        <taxon>Pseudomonadota</taxon>
        <taxon>Gammaproteobacteria</taxon>
        <taxon>Pseudomonadales</taxon>
        <taxon>Pseudomonadaceae</taxon>
        <taxon>Pseudomonas</taxon>
    </lineage>
</organism>
<evidence type="ECO:0000259" key="4">
    <source>
        <dbReference type="PROSITE" id="PS50043"/>
    </source>
</evidence>
<dbReference type="RefSeq" id="WP_217870187.1">
    <property type="nucleotide sequence ID" value="NZ_JAHSTU010000001.1"/>
</dbReference>
<keyword evidence="2" id="KW-0238">DNA-binding</keyword>
<gene>
    <name evidence="5" type="ORF">KVG88_02325</name>
</gene>
<dbReference type="CDD" id="cd06170">
    <property type="entry name" value="LuxR_C_like"/>
    <property type="match status" value="1"/>
</dbReference>
<dbReference type="PANTHER" id="PTHR44688:SF16">
    <property type="entry name" value="DNA-BINDING TRANSCRIPTIONAL ACTIVATOR DEVR_DOSR"/>
    <property type="match status" value="1"/>
</dbReference>
<dbReference type="PROSITE" id="PS50043">
    <property type="entry name" value="HTH_LUXR_2"/>
    <property type="match status" value="1"/>
</dbReference>
<proteinExistence type="predicted"/>
<dbReference type="Proteomes" id="UP001049200">
    <property type="component" value="Unassembled WGS sequence"/>
</dbReference>
<keyword evidence="3" id="KW-0804">Transcription</keyword>
<evidence type="ECO:0000313" key="6">
    <source>
        <dbReference type="Proteomes" id="UP001049200"/>
    </source>
</evidence>
<evidence type="ECO:0000256" key="3">
    <source>
        <dbReference type="ARBA" id="ARBA00023163"/>
    </source>
</evidence>
<protein>
    <submittedName>
        <fullName evidence="5">LuxR C-terminal-related transcriptional regulator</fullName>
    </submittedName>
</protein>
<dbReference type="PANTHER" id="PTHR44688">
    <property type="entry name" value="DNA-BINDING TRANSCRIPTIONAL ACTIVATOR DEVR_DOSR"/>
    <property type="match status" value="1"/>
</dbReference>
<comment type="caution">
    <text evidence="5">The sequence shown here is derived from an EMBL/GenBank/DDBJ whole genome shotgun (WGS) entry which is preliminary data.</text>
</comment>
<dbReference type="InterPro" id="IPR000792">
    <property type="entry name" value="Tscrpt_reg_LuxR_C"/>
</dbReference>